<keyword evidence="2" id="KW-0472">Membrane</keyword>
<evidence type="ECO:0000256" key="2">
    <source>
        <dbReference type="SAM" id="Phobius"/>
    </source>
</evidence>
<organism evidence="3 4">
    <name type="scientific">Colletotrichum zoysiae</name>
    <dbReference type="NCBI Taxonomy" id="1216348"/>
    <lineage>
        <taxon>Eukaryota</taxon>
        <taxon>Fungi</taxon>
        <taxon>Dikarya</taxon>
        <taxon>Ascomycota</taxon>
        <taxon>Pezizomycotina</taxon>
        <taxon>Sordariomycetes</taxon>
        <taxon>Hypocreomycetidae</taxon>
        <taxon>Glomerellales</taxon>
        <taxon>Glomerellaceae</taxon>
        <taxon>Colletotrichum</taxon>
        <taxon>Colletotrichum graminicola species complex</taxon>
    </lineage>
</organism>
<evidence type="ECO:0000313" key="3">
    <source>
        <dbReference type="EMBL" id="KAK2028861.1"/>
    </source>
</evidence>
<keyword evidence="2" id="KW-1133">Transmembrane helix</keyword>
<dbReference type="Proteomes" id="UP001232148">
    <property type="component" value="Unassembled WGS sequence"/>
</dbReference>
<keyword evidence="2" id="KW-0812">Transmembrane</keyword>
<gene>
    <name evidence="3" type="ORF">LX32DRAFT_384492</name>
</gene>
<accession>A0AAD9HGU1</accession>
<reference evidence="3" key="1">
    <citation type="submission" date="2021-06" db="EMBL/GenBank/DDBJ databases">
        <title>Comparative genomics, transcriptomics and evolutionary studies reveal genomic signatures of adaptation to plant cell wall in hemibiotrophic fungi.</title>
        <authorList>
            <consortium name="DOE Joint Genome Institute"/>
            <person name="Baroncelli R."/>
            <person name="Diaz J.F."/>
            <person name="Benocci T."/>
            <person name="Peng M."/>
            <person name="Battaglia E."/>
            <person name="Haridas S."/>
            <person name="Andreopoulos W."/>
            <person name="Labutti K."/>
            <person name="Pangilinan J."/>
            <person name="Floch G.L."/>
            <person name="Makela M.R."/>
            <person name="Henrissat B."/>
            <person name="Grigoriev I.V."/>
            <person name="Crouch J.A."/>
            <person name="De Vries R.P."/>
            <person name="Sukno S.A."/>
            <person name="Thon M.R."/>
        </authorList>
    </citation>
    <scope>NUCLEOTIDE SEQUENCE</scope>
    <source>
        <strain evidence="3">MAFF235873</strain>
    </source>
</reference>
<keyword evidence="4" id="KW-1185">Reference proteome</keyword>
<evidence type="ECO:0000313" key="4">
    <source>
        <dbReference type="Proteomes" id="UP001232148"/>
    </source>
</evidence>
<name>A0AAD9HGU1_9PEZI</name>
<feature type="compositionally biased region" description="Basic and acidic residues" evidence="1">
    <location>
        <begin position="211"/>
        <end position="225"/>
    </location>
</feature>
<protein>
    <submittedName>
        <fullName evidence="3">Uncharacterized protein</fullName>
    </submittedName>
</protein>
<feature type="compositionally biased region" description="Polar residues" evidence="1">
    <location>
        <begin position="199"/>
        <end position="210"/>
    </location>
</feature>
<feature type="region of interest" description="Disordered" evidence="1">
    <location>
        <begin position="256"/>
        <end position="278"/>
    </location>
</feature>
<dbReference type="EMBL" id="MU842872">
    <property type="protein sequence ID" value="KAK2028861.1"/>
    <property type="molecule type" value="Genomic_DNA"/>
</dbReference>
<feature type="transmembrane region" description="Helical" evidence="2">
    <location>
        <begin position="166"/>
        <end position="189"/>
    </location>
</feature>
<evidence type="ECO:0000256" key="1">
    <source>
        <dbReference type="SAM" id="MobiDB-lite"/>
    </source>
</evidence>
<sequence length="400" mass="43013">MRISIISRGKDTCDAGLTYFECEEGYRGCCHLNPCPGNTCPRESPGAQPGKTIASVAAPVLITATSLAKESIITRTSTITTHQSQSTIVVTTTFFPADSTGAGGAWYTDPKGRPVSSVTFVGPSLGPTATPAFNIPSTSVEPQVLVTPTSTASPQPDSEKNSLSTAIQAVIAVSILVVLVAVITAWFLCTKQRRKLQGSRESISSISRHGNSTDESRNGSKEDQSKPPMTSNPIRYDDGFSPFGGYYEEPQIRFNRASDTGSGRMMNHPISPDTRDSAIPQPPLADIMRPDTASSDPIFYTANATPDFISRLGTATPELHGPPQQAAIAELASPGLPRVVEICSTRSAARMYKPYRPNGHIMYPVAEITPRHLTGTLRPTVDERLKGRHVNSWTKWDPIA</sequence>
<feature type="region of interest" description="Disordered" evidence="1">
    <location>
        <begin position="198"/>
        <end position="240"/>
    </location>
</feature>
<proteinExistence type="predicted"/>
<comment type="caution">
    <text evidence="3">The sequence shown here is derived from an EMBL/GenBank/DDBJ whole genome shotgun (WGS) entry which is preliminary data.</text>
</comment>
<dbReference type="AlphaFoldDB" id="A0AAD9HGU1"/>